<accession>A0AAU7B3S4</accession>
<dbReference type="PANTHER" id="PTHR38479:SF2">
    <property type="entry name" value="WINGED HELIX DNA-BINDING DOMAIN-CONTAINING PROTEIN"/>
    <property type="match status" value="1"/>
</dbReference>
<reference evidence="1" key="1">
    <citation type="submission" date="2022-12" db="EMBL/GenBank/DDBJ databases">
        <title>Paraconexibacter alkalitolerans sp. nov. and Baekduia alba sp. nov., isolated from soil and emended description of the genera Paraconexibacter (Chun et al., 2020) and Baekduia (An et al., 2020).</title>
        <authorList>
            <person name="Vieira S."/>
            <person name="Huber K.J."/>
            <person name="Geppert A."/>
            <person name="Wolf J."/>
            <person name="Neumann-Schaal M."/>
            <person name="Muesken M."/>
            <person name="Overmann J."/>
        </authorList>
    </citation>
    <scope>NUCLEOTIDE SEQUENCE</scope>
    <source>
        <strain evidence="1">AEG42_29</strain>
    </source>
</reference>
<dbReference type="AlphaFoldDB" id="A0AAU7B3S4"/>
<gene>
    <name evidence="1" type="ORF">DSM112329_05444</name>
</gene>
<dbReference type="Pfam" id="PF06224">
    <property type="entry name" value="AlkZ-like"/>
    <property type="match status" value="1"/>
</dbReference>
<dbReference type="KEGG" id="parq:DSM112329_05444"/>
<name>A0AAU7B3S4_9ACTN</name>
<dbReference type="InterPro" id="IPR009351">
    <property type="entry name" value="AlkZ-like"/>
</dbReference>
<protein>
    <recommendedName>
        <fullName evidence="2">Winged helix DNA-binding domain-containing protein</fullName>
    </recommendedName>
</protein>
<proteinExistence type="predicted"/>
<organism evidence="1">
    <name type="scientific">Paraconexibacter sp. AEG42_29</name>
    <dbReference type="NCBI Taxonomy" id="2997339"/>
    <lineage>
        <taxon>Bacteria</taxon>
        <taxon>Bacillati</taxon>
        <taxon>Actinomycetota</taxon>
        <taxon>Thermoleophilia</taxon>
        <taxon>Solirubrobacterales</taxon>
        <taxon>Paraconexibacteraceae</taxon>
        <taxon>Paraconexibacter</taxon>
    </lineage>
</organism>
<sequence length="356" mass="37998">MTANELRSRRALAQGLHRPAGLDAAGVVRRLLAVQGQELRSARRAVRSRSRGTTAAGVDRLLTEDRSLVVTWVNRGTLHLIDREDYPWLLGLTGPPSVAFNQARLRQEGVAAGDAERGVAAIVAALADEGPLTRAVLRERLEAASVPNAGQALVHLLLLTGLRGLTVRGPVVSAAGQAFALTQDWLGIEPPAPLAGDARDRALAELARRYLSGHGPATDADLAFWAGLPRRDAQRGLQLIATELTELGDGFVDLARRPDADAAGRLQPRLLGSFDPVVIGWKRRDLVVAPEHQPGWFTKNGILPACALVRGRAVAAWSTTRGGDLQLRPYAGTALPATTVAALERDYAGLQRFEAG</sequence>
<dbReference type="RefSeq" id="WP_354699720.1">
    <property type="nucleotide sequence ID" value="NZ_CP114014.1"/>
</dbReference>
<evidence type="ECO:0000313" key="1">
    <source>
        <dbReference type="EMBL" id="XAY08542.1"/>
    </source>
</evidence>
<dbReference type="EMBL" id="CP114014">
    <property type="protein sequence ID" value="XAY08542.1"/>
    <property type="molecule type" value="Genomic_DNA"/>
</dbReference>
<dbReference type="PANTHER" id="PTHR38479">
    <property type="entry name" value="LMO0824 PROTEIN"/>
    <property type="match status" value="1"/>
</dbReference>
<evidence type="ECO:0008006" key="2">
    <source>
        <dbReference type="Google" id="ProtNLM"/>
    </source>
</evidence>